<dbReference type="KEGG" id="nam:NAMH_0148"/>
<proteinExistence type="predicted"/>
<dbReference type="SUPFAM" id="SSF100950">
    <property type="entry name" value="NagB/RpiA/CoA transferase-like"/>
    <property type="match status" value="1"/>
</dbReference>
<organism evidence="1 2">
    <name type="scientific">Nautilia profundicola (strain ATCC BAA-1463 / DSM 18972 / AmH)</name>
    <dbReference type="NCBI Taxonomy" id="598659"/>
    <lineage>
        <taxon>Bacteria</taxon>
        <taxon>Pseudomonadati</taxon>
        <taxon>Campylobacterota</taxon>
        <taxon>Epsilonproteobacteria</taxon>
        <taxon>Nautiliales</taxon>
        <taxon>Nautiliaceae</taxon>
        <taxon>Nautilia</taxon>
    </lineage>
</organism>
<dbReference type="Proteomes" id="UP000000448">
    <property type="component" value="Chromosome"/>
</dbReference>
<sequence>MQAQILLTVNGAKHLIAKALVEHIDFNKRVYIAYGTTNNYILHHLEIKTDSLYAAGCNVNAKFNVTTNRDNVIILQNGMLVDIKDFDINENDIFIKGANALWYENGKKHAAVAAADPNGGTYGNLYIKAVCRGTDIIIPVGHEKLIPYFVETSQNVDFATGSKIAMLKFFKGKVFTEIEAFKTLFNLEAKVILAGGLEECKGSVGFLVEGENVKQAIEFAEKYNNLNILKTAEFIY</sequence>
<evidence type="ECO:0000313" key="2">
    <source>
        <dbReference type="Proteomes" id="UP000000448"/>
    </source>
</evidence>
<protein>
    <submittedName>
        <fullName evidence="1">Uncharacterized protein</fullName>
    </submittedName>
</protein>
<reference evidence="1 2" key="1">
    <citation type="journal article" date="2009" name="PLoS Genet.">
        <title>Adaptations to submarine hydrothermal environments exemplified by the genome of Nautilia profundicola.</title>
        <authorList>
            <person name="Campbell B.J."/>
            <person name="Smith J.L."/>
            <person name="Hanson T.E."/>
            <person name="Klotz M.G."/>
            <person name="Stein L.Y."/>
            <person name="Lee C.K."/>
            <person name="Wu D."/>
            <person name="Robinson J.M."/>
            <person name="Khouri H.M."/>
            <person name="Eisen J.A."/>
            <person name="Cary S.C."/>
        </authorList>
    </citation>
    <scope>NUCLEOTIDE SEQUENCE [LARGE SCALE GENOMIC DNA]</scope>
    <source>
        <strain evidence="2">ATCC BAA-1463 / DSM 18972 / AmH</strain>
    </source>
</reference>
<dbReference type="STRING" id="598659.NAMH_0148"/>
<accession>B9L7H6</accession>
<dbReference type="EMBL" id="CP001279">
    <property type="protein sequence ID" value="ACM93107.1"/>
    <property type="molecule type" value="Genomic_DNA"/>
</dbReference>
<dbReference type="OrthoDB" id="5372599at2"/>
<keyword evidence="2" id="KW-1185">Reference proteome</keyword>
<dbReference type="InterPro" id="IPR037171">
    <property type="entry name" value="NagB/RpiA_transferase-like"/>
</dbReference>
<name>B9L7H6_NAUPA</name>
<evidence type="ECO:0000313" key="1">
    <source>
        <dbReference type="EMBL" id="ACM93107.1"/>
    </source>
</evidence>
<dbReference type="AlphaFoldDB" id="B9L7H6"/>
<dbReference type="eggNOG" id="ENOG502ZC2Y">
    <property type="taxonomic scope" value="Bacteria"/>
</dbReference>
<dbReference type="RefSeq" id="WP_015902159.1">
    <property type="nucleotide sequence ID" value="NC_012115.1"/>
</dbReference>
<dbReference type="HOGENOM" id="CLU_087835_0_0_7"/>
<gene>
    <name evidence="1" type="ordered locus">NAMH_0148</name>
</gene>